<dbReference type="Pfam" id="PF16344">
    <property type="entry name" value="FecR_C"/>
    <property type="match status" value="1"/>
</dbReference>
<dbReference type="AlphaFoldDB" id="A0A1G6XYD2"/>
<evidence type="ECO:0000313" key="4">
    <source>
        <dbReference type="Proteomes" id="UP000198748"/>
    </source>
</evidence>
<dbReference type="Pfam" id="PF04773">
    <property type="entry name" value="FecR"/>
    <property type="match status" value="1"/>
</dbReference>
<reference evidence="4" key="1">
    <citation type="submission" date="2016-10" db="EMBL/GenBank/DDBJ databases">
        <authorList>
            <person name="Varghese N."/>
            <person name="Submissions S."/>
        </authorList>
    </citation>
    <scope>NUCLEOTIDE SEQUENCE [LARGE SCALE GENOMIC DNA]</scope>
    <source>
        <strain evidence="4">DSM 25329</strain>
    </source>
</reference>
<dbReference type="Gene3D" id="3.55.50.30">
    <property type="match status" value="1"/>
</dbReference>
<dbReference type="Gene3D" id="2.60.120.1440">
    <property type="match status" value="1"/>
</dbReference>
<dbReference type="Proteomes" id="UP000198748">
    <property type="component" value="Unassembled WGS sequence"/>
</dbReference>
<dbReference type="PIRSF" id="PIRSF018266">
    <property type="entry name" value="FecR"/>
    <property type="match status" value="1"/>
</dbReference>
<dbReference type="OrthoDB" id="924226at2"/>
<dbReference type="RefSeq" id="WP_090146829.1">
    <property type="nucleotide sequence ID" value="NZ_FNAN01000002.1"/>
</dbReference>
<protein>
    <submittedName>
        <fullName evidence="3">FecR family protein</fullName>
    </submittedName>
</protein>
<proteinExistence type="predicted"/>
<name>A0A1G6XYD2_9BACT</name>
<dbReference type="PANTHER" id="PTHR30273">
    <property type="entry name" value="PERIPLASMIC SIGNAL SENSOR AND SIGMA FACTOR ACTIVATOR FECR-RELATED"/>
    <property type="match status" value="1"/>
</dbReference>
<dbReference type="EMBL" id="FNAN01000002">
    <property type="protein sequence ID" value="SDD83169.1"/>
    <property type="molecule type" value="Genomic_DNA"/>
</dbReference>
<accession>A0A1G6XYD2</accession>
<dbReference type="GO" id="GO:0016989">
    <property type="term" value="F:sigma factor antagonist activity"/>
    <property type="evidence" value="ECO:0007669"/>
    <property type="project" value="TreeGrafter"/>
</dbReference>
<organism evidence="3 4">
    <name type="scientific">Dyadobacter soli</name>
    <dbReference type="NCBI Taxonomy" id="659014"/>
    <lineage>
        <taxon>Bacteria</taxon>
        <taxon>Pseudomonadati</taxon>
        <taxon>Bacteroidota</taxon>
        <taxon>Cytophagia</taxon>
        <taxon>Cytophagales</taxon>
        <taxon>Spirosomataceae</taxon>
        <taxon>Dyadobacter</taxon>
    </lineage>
</organism>
<feature type="domain" description="FecR protein" evidence="1">
    <location>
        <begin position="148"/>
        <end position="236"/>
    </location>
</feature>
<keyword evidence="4" id="KW-1185">Reference proteome</keyword>
<evidence type="ECO:0000313" key="3">
    <source>
        <dbReference type="EMBL" id="SDD83169.1"/>
    </source>
</evidence>
<feature type="domain" description="Protein FecR C-terminal" evidence="2">
    <location>
        <begin position="287"/>
        <end position="354"/>
    </location>
</feature>
<gene>
    <name evidence="3" type="ORF">SAMN04487996_102295</name>
</gene>
<dbReference type="InterPro" id="IPR032508">
    <property type="entry name" value="FecR_C"/>
</dbReference>
<dbReference type="STRING" id="659014.SAMN04487996_102295"/>
<sequence length="361" mass="40142">MDRPDYDLHTPEDFLQNDRFRHWVQHKLSEEKAIWEDFLNQYPEKRPAYEKAVAMMLVMLGNGHDGTLENAGRLRDMLNAAAANAESCQSESLPLWRWLRWSAAAVLVIGLGFWWSKAGRETGIAGIGVTHISKQENGQWKIRENTSQGNMLVNLPDGSSVLLSKGSRIRFGKEMNAAERDVFLDGEGFFEVVKNPAKPFLVHTDKLTTRVLGTSFRVTSFPDQAGAEVAVKTGKVAVVTDGGDPGQPLMLYPNQRVSLIRKNDRFISSVTGPAQAENTIPIEVEPFDFQFTPVSEAFKTLERHYAVKILFDEEKMSHCTVTASLGDEPFLEKVRLICLATEASFAVDGDQVTISGAGCHP</sequence>
<dbReference type="PANTHER" id="PTHR30273:SF2">
    <property type="entry name" value="PROTEIN FECR"/>
    <property type="match status" value="1"/>
</dbReference>
<dbReference type="InterPro" id="IPR012373">
    <property type="entry name" value="Ferrdict_sens_TM"/>
</dbReference>
<dbReference type="InterPro" id="IPR006860">
    <property type="entry name" value="FecR"/>
</dbReference>
<evidence type="ECO:0000259" key="2">
    <source>
        <dbReference type="Pfam" id="PF16344"/>
    </source>
</evidence>
<evidence type="ECO:0000259" key="1">
    <source>
        <dbReference type="Pfam" id="PF04773"/>
    </source>
</evidence>